<sequence length="95" mass="10960">MRYTLGFRLPRENLDWVRHDLTDAGWRTRLVVRHIALMIPVSLALALLPGPWWVRLMVALLAFMASTLTVAVSADDLRRSRLHRHGLEVPPGQRR</sequence>
<reference evidence="2 3" key="1">
    <citation type="submission" date="2018-10" db="EMBL/GenBank/DDBJ databases">
        <title>Isolation from soil.</title>
        <authorList>
            <person name="Hu J."/>
        </authorList>
    </citation>
    <scope>NUCLEOTIDE SEQUENCE [LARGE SCALE GENOMIC DNA]</scope>
    <source>
        <strain evidence="2 3">NEAU-Ht49</strain>
    </source>
</reference>
<keyword evidence="3" id="KW-1185">Reference proteome</keyword>
<organism evidence="2 3">
    <name type="scientific">Actinomadura harenae</name>
    <dbReference type="NCBI Taxonomy" id="2483351"/>
    <lineage>
        <taxon>Bacteria</taxon>
        <taxon>Bacillati</taxon>
        <taxon>Actinomycetota</taxon>
        <taxon>Actinomycetes</taxon>
        <taxon>Streptosporangiales</taxon>
        <taxon>Thermomonosporaceae</taxon>
        <taxon>Actinomadura</taxon>
    </lineage>
</organism>
<gene>
    <name evidence="2" type="ORF">EBO15_24975</name>
</gene>
<dbReference type="AlphaFoldDB" id="A0A3M2LTV9"/>
<accession>A0A3M2LTV9</accession>
<dbReference type="InterPro" id="IPR035197">
    <property type="entry name" value="DUF5313"/>
</dbReference>
<dbReference type="Proteomes" id="UP000282674">
    <property type="component" value="Unassembled WGS sequence"/>
</dbReference>
<dbReference type="EMBL" id="RFFG01000048">
    <property type="protein sequence ID" value="RMI40914.1"/>
    <property type="molecule type" value="Genomic_DNA"/>
</dbReference>
<dbReference type="Pfam" id="PF17240">
    <property type="entry name" value="DUF5313"/>
    <property type="match status" value="1"/>
</dbReference>
<proteinExistence type="predicted"/>
<feature type="transmembrane region" description="Helical" evidence="1">
    <location>
        <begin position="30"/>
        <end position="48"/>
    </location>
</feature>
<evidence type="ECO:0000256" key="1">
    <source>
        <dbReference type="SAM" id="Phobius"/>
    </source>
</evidence>
<keyword evidence="1" id="KW-0812">Transmembrane</keyword>
<keyword evidence="1" id="KW-1133">Transmembrane helix</keyword>
<evidence type="ECO:0008006" key="4">
    <source>
        <dbReference type="Google" id="ProtNLM"/>
    </source>
</evidence>
<feature type="transmembrane region" description="Helical" evidence="1">
    <location>
        <begin position="54"/>
        <end position="74"/>
    </location>
</feature>
<evidence type="ECO:0000313" key="3">
    <source>
        <dbReference type="Proteomes" id="UP000282674"/>
    </source>
</evidence>
<evidence type="ECO:0000313" key="2">
    <source>
        <dbReference type="EMBL" id="RMI40914.1"/>
    </source>
</evidence>
<name>A0A3M2LTV9_9ACTN</name>
<protein>
    <recommendedName>
        <fullName evidence="4">DUF5313 domain-containing protein</fullName>
    </recommendedName>
</protein>
<keyword evidence="1" id="KW-0472">Membrane</keyword>
<comment type="caution">
    <text evidence="2">The sequence shown here is derived from an EMBL/GenBank/DDBJ whole genome shotgun (WGS) entry which is preliminary data.</text>
</comment>